<dbReference type="OrthoDB" id="66620at2759"/>
<reference evidence="1 2" key="1">
    <citation type="submission" date="2020-02" db="EMBL/GenBank/DDBJ databases">
        <authorList>
            <person name="Ferguson B K."/>
        </authorList>
    </citation>
    <scope>NUCLEOTIDE SEQUENCE [LARGE SCALE GENOMIC DNA]</scope>
</reference>
<gene>
    <name evidence="1" type="ORF">NTEN_LOCUS16936</name>
</gene>
<dbReference type="Proteomes" id="UP000479000">
    <property type="component" value="Unassembled WGS sequence"/>
</dbReference>
<sequence length="306" mass="35302">MTIPAVDLEFTDLSYTAELSKFCTGVYFHTYRVNGSTGIVLKSRIGTELQKKTFTYTHLLRITFRTSRTQVCEKTEMVDSVYRDILFQIYRIGPLFSHQSSKFYDRLKFVDGIIRGIVRILPDSVWCPRNLVFAAQNQWETKNYQGNFGKLQVWPFDGHNGTIRSWKVYSDEHSRRLQSHGSIHGTDSNSCMVLTFCNSNSSTTDLMNHMVSVDFSIRLIIIPINDCFMCDLLLNYFHRCLLRTAGVSGVINVNGEPRRLAVFNKSKVYIMQEDLLQPYLTVREAMQLSSRLKLGPEHTEQYKEGV</sequence>
<evidence type="ECO:0000313" key="2">
    <source>
        <dbReference type="Proteomes" id="UP000479000"/>
    </source>
</evidence>
<evidence type="ECO:0000313" key="1">
    <source>
        <dbReference type="EMBL" id="CAB0012152.1"/>
    </source>
</evidence>
<proteinExistence type="predicted"/>
<protein>
    <submittedName>
        <fullName evidence="1">Uncharacterized protein</fullName>
    </submittedName>
</protein>
<dbReference type="EMBL" id="CADCXU010025026">
    <property type="protein sequence ID" value="CAB0012152.1"/>
    <property type="molecule type" value="Genomic_DNA"/>
</dbReference>
<accession>A0A6H5HEU7</accession>
<name>A0A6H5HEU7_9HEMI</name>
<dbReference type="AlphaFoldDB" id="A0A6H5HEU7"/>
<keyword evidence="2" id="KW-1185">Reference proteome</keyword>
<organism evidence="1 2">
    <name type="scientific">Nesidiocoris tenuis</name>
    <dbReference type="NCBI Taxonomy" id="355587"/>
    <lineage>
        <taxon>Eukaryota</taxon>
        <taxon>Metazoa</taxon>
        <taxon>Ecdysozoa</taxon>
        <taxon>Arthropoda</taxon>
        <taxon>Hexapoda</taxon>
        <taxon>Insecta</taxon>
        <taxon>Pterygota</taxon>
        <taxon>Neoptera</taxon>
        <taxon>Paraneoptera</taxon>
        <taxon>Hemiptera</taxon>
        <taxon>Heteroptera</taxon>
        <taxon>Panheteroptera</taxon>
        <taxon>Cimicomorpha</taxon>
        <taxon>Miridae</taxon>
        <taxon>Dicyphina</taxon>
        <taxon>Nesidiocoris</taxon>
    </lineage>
</organism>
<feature type="non-terminal residue" evidence="1">
    <location>
        <position position="306"/>
    </location>
</feature>